<dbReference type="PANTHER" id="PTHR32448">
    <property type="entry name" value="OS08G0158400 PROTEIN"/>
    <property type="match status" value="1"/>
</dbReference>
<keyword evidence="5" id="KW-0274">FAD</keyword>
<keyword evidence="8" id="KW-0812">Transmembrane</keyword>
<name>A0AAW1MJP2_SAPOF</name>
<dbReference type="InterPro" id="IPR016169">
    <property type="entry name" value="FAD-bd_PCMH_sub2"/>
</dbReference>
<comment type="caution">
    <text evidence="10">The sequence shown here is derived from an EMBL/GenBank/DDBJ whole genome shotgun (WGS) entry which is preliminary data.</text>
</comment>
<dbReference type="Pfam" id="PF01565">
    <property type="entry name" value="FAD_binding_4"/>
    <property type="match status" value="1"/>
</dbReference>
<evidence type="ECO:0000256" key="3">
    <source>
        <dbReference type="ARBA" id="ARBA00022630"/>
    </source>
</evidence>
<dbReference type="GO" id="GO:0071949">
    <property type="term" value="F:FAD binding"/>
    <property type="evidence" value="ECO:0007669"/>
    <property type="project" value="InterPro"/>
</dbReference>
<comment type="similarity">
    <text evidence="2">Belongs to the oxygen-dependent FAD-linked oxidoreductase family.</text>
</comment>
<keyword evidence="11" id="KW-1185">Reference proteome</keyword>
<dbReference type="PROSITE" id="PS00862">
    <property type="entry name" value="OX2_COVAL_FAD"/>
    <property type="match status" value="1"/>
</dbReference>
<dbReference type="InterPro" id="IPR012951">
    <property type="entry name" value="BBE"/>
</dbReference>
<evidence type="ECO:0000313" key="10">
    <source>
        <dbReference type="EMBL" id="KAK9747635.1"/>
    </source>
</evidence>
<feature type="transmembrane region" description="Helical" evidence="8">
    <location>
        <begin position="7"/>
        <end position="26"/>
    </location>
</feature>
<dbReference type="InterPro" id="IPR006093">
    <property type="entry name" value="Oxy_OxRdtase_FAD_BS"/>
</dbReference>
<dbReference type="InterPro" id="IPR036318">
    <property type="entry name" value="FAD-bd_PCMH-like_sf"/>
</dbReference>
<dbReference type="Gene3D" id="3.30.43.10">
    <property type="entry name" value="Uridine Diphospho-n-acetylenolpyruvylglucosamine Reductase, domain 2"/>
    <property type="match status" value="1"/>
</dbReference>
<dbReference type="InterPro" id="IPR016166">
    <property type="entry name" value="FAD-bd_PCMH"/>
</dbReference>
<comment type="cofactor">
    <cofactor evidence="1">
        <name>FAD</name>
        <dbReference type="ChEBI" id="CHEBI:57692"/>
    </cofactor>
</comment>
<evidence type="ECO:0000256" key="2">
    <source>
        <dbReference type="ARBA" id="ARBA00005466"/>
    </source>
</evidence>
<evidence type="ECO:0000256" key="4">
    <source>
        <dbReference type="ARBA" id="ARBA00022729"/>
    </source>
</evidence>
<dbReference type="InterPro" id="IPR016167">
    <property type="entry name" value="FAD-bd_PCMH_sub1"/>
</dbReference>
<dbReference type="SUPFAM" id="SSF56176">
    <property type="entry name" value="FAD-binding/transporter-associated domain-like"/>
    <property type="match status" value="1"/>
</dbReference>
<proteinExistence type="inferred from homology"/>
<protein>
    <recommendedName>
        <fullName evidence="9">FAD-binding PCMH-type domain-containing protein</fullName>
    </recommendedName>
</protein>
<keyword evidence="4" id="KW-0732">Signal</keyword>
<evidence type="ECO:0000256" key="5">
    <source>
        <dbReference type="ARBA" id="ARBA00022827"/>
    </source>
</evidence>
<accession>A0AAW1MJP2</accession>
<dbReference type="Gene3D" id="3.40.462.20">
    <property type="match status" value="1"/>
</dbReference>
<dbReference type="Pfam" id="PF08031">
    <property type="entry name" value="BBE"/>
    <property type="match status" value="1"/>
</dbReference>
<gene>
    <name evidence="10" type="ORF">RND81_02G004800</name>
</gene>
<dbReference type="Gene3D" id="3.30.465.10">
    <property type="match status" value="1"/>
</dbReference>
<dbReference type="GO" id="GO:0016491">
    <property type="term" value="F:oxidoreductase activity"/>
    <property type="evidence" value="ECO:0007669"/>
    <property type="project" value="UniProtKB-KW"/>
</dbReference>
<dbReference type="Proteomes" id="UP001443914">
    <property type="component" value="Unassembled WGS sequence"/>
</dbReference>
<evidence type="ECO:0000259" key="9">
    <source>
        <dbReference type="PROSITE" id="PS51387"/>
    </source>
</evidence>
<dbReference type="InterPro" id="IPR006094">
    <property type="entry name" value="Oxid_FAD_bind_N"/>
</dbReference>
<sequence>MNDLKRFILTRTILFYLVLVIIPRQIVSTKFLQCMTAKYFTTNVHARDSSIYTDLLQKAQHNPRWLNAPYANRPLYIVTPTKETEITATILCSKQQGLQVRIRSGGHDYEGLSYLSRTPFVLIDLIKLREINIDMRDQTVWVQTGTTLGELYYKISKTSNVYGFPAGTCPTVGVGGHISGGGFGALTRKYGVAADHVVDARLVDVNGRVLNRVSMGEDLFWAIRGGGGASFGVITAWKIKLVPVPNVVTVFTVHKTLAEGASKLVDRWQRILHKLPDDLFIRIIVQNLGGGNGRNKIVQVSFNSMFLGNIRSLMPLMKQSFPELGLKANDCTEMSWIDSVLYFAGYSRGEPREVLLDRAHQLYKTYFKAKSDFVTRPIPETALQHAWERHLRVDTPFMILEPLGGKMDSIPETQIPFPHRKGNLYNIQYMVKWKVNEAAEAKKHVRWIRLLHKYMGPYVSVSPRAAYLNYRDLDLGINGINGTKSYSDAKVWGIRYFKNNFERLAKVKSRTDPTNFFRDEQSIPPFSQVKIAEEALDG</sequence>
<evidence type="ECO:0000313" key="11">
    <source>
        <dbReference type="Proteomes" id="UP001443914"/>
    </source>
</evidence>
<evidence type="ECO:0000256" key="1">
    <source>
        <dbReference type="ARBA" id="ARBA00001974"/>
    </source>
</evidence>
<evidence type="ECO:0000256" key="7">
    <source>
        <dbReference type="ARBA" id="ARBA00023180"/>
    </source>
</evidence>
<dbReference type="AlphaFoldDB" id="A0AAW1MJP2"/>
<keyword evidence="8" id="KW-0472">Membrane</keyword>
<keyword evidence="3" id="KW-0285">Flavoprotein</keyword>
<keyword evidence="7" id="KW-0325">Glycoprotein</keyword>
<reference evidence="10" key="1">
    <citation type="submission" date="2024-03" db="EMBL/GenBank/DDBJ databases">
        <title>WGS assembly of Saponaria officinalis var. Norfolk2.</title>
        <authorList>
            <person name="Jenkins J."/>
            <person name="Shu S."/>
            <person name="Grimwood J."/>
            <person name="Barry K."/>
            <person name="Goodstein D."/>
            <person name="Schmutz J."/>
            <person name="Leebens-Mack J."/>
            <person name="Osbourn A."/>
        </authorList>
    </citation>
    <scope>NUCLEOTIDE SEQUENCE [LARGE SCALE GENOMIC DNA]</scope>
    <source>
        <strain evidence="10">JIC</strain>
    </source>
</reference>
<evidence type="ECO:0000256" key="6">
    <source>
        <dbReference type="ARBA" id="ARBA00023002"/>
    </source>
</evidence>
<keyword evidence="8" id="KW-1133">Transmembrane helix</keyword>
<keyword evidence="6" id="KW-0560">Oxidoreductase</keyword>
<dbReference type="PROSITE" id="PS51387">
    <property type="entry name" value="FAD_PCMH"/>
    <property type="match status" value="1"/>
</dbReference>
<dbReference type="EMBL" id="JBDFQZ010000002">
    <property type="protein sequence ID" value="KAK9747635.1"/>
    <property type="molecule type" value="Genomic_DNA"/>
</dbReference>
<feature type="domain" description="FAD-binding PCMH-type" evidence="9">
    <location>
        <begin position="70"/>
        <end position="244"/>
    </location>
</feature>
<organism evidence="10 11">
    <name type="scientific">Saponaria officinalis</name>
    <name type="common">Common soapwort</name>
    <name type="synonym">Lychnis saponaria</name>
    <dbReference type="NCBI Taxonomy" id="3572"/>
    <lineage>
        <taxon>Eukaryota</taxon>
        <taxon>Viridiplantae</taxon>
        <taxon>Streptophyta</taxon>
        <taxon>Embryophyta</taxon>
        <taxon>Tracheophyta</taxon>
        <taxon>Spermatophyta</taxon>
        <taxon>Magnoliopsida</taxon>
        <taxon>eudicotyledons</taxon>
        <taxon>Gunneridae</taxon>
        <taxon>Pentapetalae</taxon>
        <taxon>Caryophyllales</taxon>
        <taxon>Caryophyllaceae</taxon>
        <taxon>Caryophylleae</taxon>
        <taxon>Saponaria</taxon>
    </lineage>
</organism>
<evidence type="ECO:0000256" key="8">
    <source>
        <dbReference type="SAM" id="Phobius"/>
    </source>
</evidence>